<dbReference type="GO" id="GO:0005262">
    <property type="term" value="F:calcium channel activity"/>
    <property type="evidence" value="ECO:0007669"/>
    <property type="project" value="TreeGrafter"/>
</dbReference>
<dbReference type="Pfam" id="PF01699">
    <property type="entry name" value="Na_Ca_ex"/>
    <property type="match status" value="2"/>
</dbReference>
<evidence type="ECO:0000256" key="3">
    <source>
        <dbReference type="ARBA" id="ARBA00022989"/>
    </source>
</evidence>
<accession>A0A833H1I1</accession>
<feature type="transmembrane region" description="Helical" evidence="5">
    <location>
        <begin position="51"/>
        <end position="74"/>
    </location>
</feature>
<evidence type="ECO:0000313" key="8">
    <source>
        <dbReference type="Proteomes" id="UP000460298"/>
    </source>
</evidence>
<dbReference type="GO" id="GO:0008273">
    <property type="term" value="F:calcium, potassium:sodium antiporter activity"/>
    <property type="evidence" value="ECO:0007669"/>
    <property type="project" value="TreeGrafter"/>
</dbReference>
<dbReference type="InterPro" id="IPR044880">
    <property type="entry name" value="NCX_ion-bd_dom_sf"/>
</dbReference>
<evidence type="ECO:0000259" key="6">
    <source>
        <dbReference type="Pfam" id="PF01699"/>
    </source>
</evidence>
<evidence type="ECO:0000256" key="2">
    <source>
        <dbReference type="ARBA" id="ARBA00022692"/>
    </source>
</evidence>
<gene>
    <name evidence="7" type="ORF">F9K24_09505</name>
</gene>
<feature type="transmembrane region" description="Helical" evidence="5">
    <location>
        <begin position="18"/>
        <end position="39"/>
    </location>
</feature>
<feature type="transmembrane region" description="Helical" evidence="5">
    <location>
        <begin position="320"/>
        <end position="336"/>
    </location>
</feature>
<comment type="subcellular location">
    <subcellularLocation>
        <location evidence="1">Membrane</location>
        <topology evidence="1">Multi-pass membrane protein</topology>
    </subcellularLocation>
</comment>
<feature type="transmembrane region" description="Helical" evidence="5">
    <location>
        <begin position="154"/>
        <end position="171"/>
    </location>
</feature>
<proteinExistence type="predicted"/>
<dbReference type="Gene3D" id="1.20.1420.30">
    <property type="entry name" value="NCX, central ion-binding region"/>
    <property type="match status" value="1"/>
</dbReference>
<comment type="caution">
    <text evidence="7">The sequence shown here is derived from an EMBL/GenBank/DDBJ whole genome shotgun (WGS) entry which is preliminary data.</text>
</comment>
<feature type="domain" description="Sodium/calcium exchanger membrane region" evidence="6">
    <location>
        <begin position="192"/>
        <end position="334"/>
    </location>
</feature>
<evidence type="ECO:0000256" key="1">
    <source>
        <dbReference type="ARBA" id="ARBA00004141"/>
    </source>
</evidence>
<evidence type="ECO:0000256" key="5">
    <source>
        <dbReference type="SAM" id="Phobius"/>
    </source>
</evidence>
<dbReference type="InterPro" id="IPR004481">
    <property type="entry name" value="K/Na/Ca-exchanger"/>
</dbReference>
<feature type="transmembrane region" description="Helical" evidence="5">
    <location>
        <begin position="290"/>
        <end position="308"/>
    </location>
</feature>
<feature type="transmembrane region" description="Helical" evidence="5">
    <location>
        <begin position="94"/>
        <end position="111"/>
    </location>
</feature>
<feature type="transmembrane region" description="Helical" evidence="5">
    <location>
        <begin position="123"/>
        <end position="142"/>
    </location>
</feature>
<dbReference type="InterPro" id="IPR004837">
    <property type="entry name" value="NaCa_Exmemb"/>
</dbReference>
<reference evidence="7 8" key="1">
    <citation type="submission" date="2019-10" db="EMBL/GenBank/DDBJ databases">
        <title>Extracellular Electron Transfer in a Candidatus Methanoperedens spp. Enrichment Culture.</title>
        <authorList>
            <person name="Berger S."/>
            <person name="Rangel Shaw D."/>
            <person name="Berben T."/>
            <person name="In 'T Zandt M."/>
            <person name="Frank J."/>
            <person name="Reimann J."/>
            <person name="Jetten M.S.M."/>
            <person name="Welte C.U."/>
        </authorList>
    </citation>
    <scope>NUCLEOTIDE SEQUENCE [LARGE SCALE GENOMIC DNA]</scope>
    <source>
        <strain evidence="7">SB12</strain>
    </source>
</reference>
<feature type="transmembrane region" description="Helical" evidence="5">
    <location>
        <begin position="192"/>
        <end position="211"/>
    </location>
</feature>
<feature type="transmembrane region" description="Helical" evidence="5">
    <location>
        <begin position="256"/>
        <end position="284"/>
    </location>
</feature>
<dbReference type="GO" id="GO:0006874">
    <property type="term" value="P:intracellular calcium ion homeostasis"/>
    <property type="evidence" value="ECO:0007669"/>
    <property type="project" value="TreeGrafter"/>
</dbReference>
<dbReference type="PANTHER" id="PTHR10846">
    <property type="entry name" value="SODIUM/POTASSIUM/CALCIUM EXCHANGER"/>
    <property type="match status" value="1"/>
</dbReference>
<dbReference type="Proteomes" id="UP000460298">
    <property type="component" value="Unassembled WGS sequence"/>
</dbReference>
<dbReference type="EMBL" id="WBUI01000008">
    <property type="protein sequence ID" value="KAB2932605.1"/>
    <property type="molecule type" value="Genomic_DNA"/>
</dbReference>
<keyword evidence="3 5" id="KW-1133">Transmembrane helix</keyword>
<protein>
    <submittedName>
        <fullName evidence="7">Calcium/sodium antiporter</fullName>
    </submittedName>
</protein>
<evidence type="ECO:0000313" key="7">
    <source>
        <dbReference type="EMBL" id="KAB2932605.1"/>
    </source>
</evidence>
<organism evidence="7 8">
    <name type="scientific">Leptonema illini</name>
    <dbReference type="NCBI Taxonomy" id="183"/>
    <lineage>
        <taxon>Bacteria</taxon>
        <taxon>Pseudomonadati</taxon>
        <taxon>Spirochaetota</taxon>
        <taxon>Spirochaetia</taxon>
        <taxon>Leptospirales</taxon>
        <taxon>Leptospiraceae</taxon>
        <taxon>Leptonema</taxon>
    </lineage>
</organism>
<dbReference type="PANTHER" id="PTHR10846:SF8">
    <property type="entry name" value="INNER MEMBRANE PROTEIN YRBG"/>
    <property type="match status" value="1"/>
</dbReference>
<keyword evidence="4 5" id="KW-0472">Membrane</keyword>
<evidence type="ECO:0000256" key="4">
    <source>
        <dbReference type="ARBA" id="ARBA00023136"/>
    </source>
</evidence>
<dbReference type="NCBIfam" id="TIGR00367">
    <property type="entry name" value="calcium/sodium antiporter"/>
    <property type="match status" value="1"/>
</dbReference>
<dbReference type="AlphaFoldDB" id="A0A833H1I1"/>
<dbReference type="GO" id="GO:0005886">
    <property type="term" value="C:plasma membrane"/>
    <property type="evidence" value="ECO:0007669"/>
    <property type="project" value="TreeGrafter"/>
</dbReference>
<keyword evidence="2 5" id="KW-0812">Transmembrane</keyword>
<sequence>MTATLIYEIVRPMSDSTILNYLLFLPGFFLLLKGADWLVQGAISLARRMQISDLVIGLTLVSMGTSAPELAVNISASYQGSPDLAIGNVLGSNAANILLILGVCAVIRPLTVTDSTVWKEIPFSLLAAGLVVILANDLYLNGEGRNVIARNDGLVLWGFFIIFFYYIFSLARNGHYAPDDDMPESGLSIPRSVIYVIVGLIALPVGGHWIVNGAVEIARAFQISESFIGVTVLAIGTSLPELAASGMATYRGNSELAIGNVVGSNIFNILFVLATSAVLLPLPFSLDSNIDALVVVLASLMLFSFLFIGRRNVLDRGQGVVFLVFYIVYIGFRYSGG</sequence>
<name>A0A833H1I1_9LEPT</name>
<feature type="domain" description="Sodium/calcium exchanger membrane region" evidence="6">
    <location>
        <begin position="21"/>
        <end position="168"/>
    </location>
</feature>